<dbReference type="PROSITE" id="PS51257">
    <property type="entry name" value="PROKAR_LIPOPROTEIN"/>
    <property type="match status" value="1"/>
</dbReference>
<comment type="caution">
    <text evidence="1">The sequence shown here is derived from an EMBL/GenBank/DDBJ whole genome shotgun (WGS) entry which is preliminary data.</text>
</comment>
<evidence type="ECO:0000313" key="1">
    <source>
        <dbReference type="EMBL" id="GGZ90363.1"/>
    </source>
</evidence>
<accession>A0A918R9I4</accession>
<reference evidence="1" key="2">
    <citation type="submission" date="2020-09" db="EMBL/GenBank/DDBJ databases">
        <authorList>
            <person name="Sun Q."/>
            <person name="Kim S."/>
        </authorList>
    </citation>
    <scope>NUCLEOTIDE SEQUENCE</scope>
    <source>
        <strain evidence="1">KCTC 32422</strain>
    </source>
</reference>
<evidence type="ECO:0008006" key="3">
    <source>
        <dbReference type="Google" id="ProtNLM"/>
    </source>
</evidence>
<dbReference type="RefSeq" id="WP_189539016.1">
    <property type="nucleotide sequence ID" value="NZ_BMZD01000002.1"/>
</dbReference>
<reference evidence="1" key="1">
    <citation type="journal article" date="2014" name="Int. J. Syst. Evol. Microbiol.">
        <title>Complete genome sequence of Corynebacterium casei LMG S-19264T (=DSM 44701T), isolated from a smear-ripened cheese.</title>
        <authorList>
            <consortium name="US DOE Joint Genome Institute (JGI-PGF)"/>
            <person name="Walter F."/>
            <person name="Albersmeier A."/>
            <person name="Kalinowski J."/>
            <person name="Ruckert C."/>
        </authorList>
    </citation>
    <scope>NUCLEOTIDE SEQUENCE</scope>
    <source>
        <strain evidence="1">KCTC 32422</strain>
    </source>
</reference>
<keyword evidence="2" id="KW-1185">Reference proteome</keyword>
<gene>
    <name evidence="1" type="ORF">GCM10011617_06600</name>
</gene>
<proteinExistence type="predicted"/>
<dbReference type="EMBL" id="BMZD01000002">
    <property type="protein sequence ID" value="GGZ90363.1"/>
    <property type="molecule type" value="Genomic_DNA"/>
</dbReference>
<organism evidence="1 2">
    <name type="scientific">Novosphingobium arvoryzae</name>
    <dbReference type="NCBI Taxonomy" id="1256514"/>
    <lineage>
        <taxon>Bacteria</taxon>
        <taxon>Pseudomonadati</taxon>
        <taxon>Pseudomonadota</taxon>
        <taxon>Alphaproteobacteria</taxon>
        <taxon>Sphingomonadales</taxon>
        <taxon>Sphingomonadaceae</taxon>
        <taxon>Novosphingobium</taxon>
    </lineage>
</organism>
<evidence type="ECO:0000313" key="2">
    <source>
        <dbReference type="Proteomes" id="UP000634139"/>
    </source>
</evidence>
<sequence>MGGATRTLLAGLAALGLSGCNMVVSERPWFNAASGPQLKDGIWAMVDTEDCVVDPAAALPDWPDCARPVLARGGEYLGPASDDDELPPAQRLDPARWDRIAHVLADGRPQIDQIASKGPVLASGPPVDGVDEGKPFYIYTAVQPVALDDAGRITALRRWPVLCGPKPARKANKPGRSRFVTDKPFKGLAIKGEGCTAKDVAALRRAAAGSEAIAGGDGFAIITSRWVRDYAP</sequence>
<dbReference type="Proteomes" id="UP000634139">
    <property type="component" value="Unassembled WGS sequence"/>
</dbReference>
<dbReference type="AlphaFoldDB" id="A0A918R9I4"/>
<protein>
    <recommendedName>
        <fullName evidence="3">Lipoprotein</fullName>
    </recommendedName>
</protein>
<name>A0A918R9I4_9SPHN</name>